<keyword evidence="3" id="KW-1185">Reference proteome</keyword>
<comment type="caution">
    <text evidence="2">The sequence shown here is derived from an EMBL/GenBank/DDBJ whole genome shotgun (WGS) entry which is preliminary data.</text>
</comment>
<dbReference type="EMBL" id="VFFF01000002">
    <property type="protein sequence ID" value="TNY31369.1"/>
    <property type="molecule type" value="Genomic_DNA"/>
</dbReference>
<accession>A0A5C5GCQ0</accession>
<evidence type="ECO:0000313" key="3">
    <source>
        <dbReference type="Proteomes" id="UP000314011"/>
    </source>
</evidence>
<protein>
    <recommendedName>
        <fullName evidence="4">SURF1-like protein</fullName>
    </recommendedName>
</protein>
<proteinExistence type="predicted"/>
<name>A0A5C5GCQ0_9RHOB</name>
<evidence type="ECO:0000313" key="2">
    <source>
        <dbReference type="EMBL" id="TNY31369.1"/>
    </source>
</evidence>
<sequence length="269" mass="28392">MTVVNPFLLVLRLPWWSYFLLAALLVGGAQLTRVLPGSVDEVLETPVPAAVAISSLAPAGDQPAETVLTAQLDLGLSGNLVDERGDRAALWVLIDEDATRTPPAVSGLLTVPWSERDKAAAWLMDRVVSYGAVGPVIELHGMIDGALPQGGPEAVYLVGKGHGLAPDGFRFAPFLDGREAGLRAMAAANVGWMPYMFGVAALLCILGGGKLAFRQVARNRLDVSLVKRRTQVAEPIQATSPAGDSVLPGSPIDRIRARKQIVSAPPPQV</sequence>
<organism evidence="2 3">
    <name type="scientific">Pelagovum pacificum</name>
    <dbReference type="NCBI Taxonomy" id="2588711"/>
    <lineage>
        <taxon>Bacteria</taxon>
        <taxon>Pseudomonadati</taxon>
        <taxon>Pseudomonadota</taxon>
        <taxon>Alphaproteobacteria</taxon>
        <taxon>Rhodobacterales</taxon>
        <taxon>Paracoccaceae</taxon>
        <taxon>Pelagovum</taxon>
    </lineage>
</organism>
<dbReference type="RefSeq" id="WP_140196275.1">
    <property type="nucleotide sequence ID" value="NZ_CP065915.1"/>
</dbReference>
<evidence type="ECO:0008006" key="4">
    <source>
        <dbReference type="Google" id="ProtNLM"/>
    </source>
</evidence>
<reference evidence="2 3" key="1">
    <citation type="submission" date="2019-06" db="EMBL/GenBank/DDBJ databases">
        <title>Genome of new Rhodobacteraceae sp. SM1903.</title>
        <authorList>
            <person name="Ren X."/>
        </authorList>
    </citation>
    <scope>NUCLEOTIDE SEQUENCE [LARGE SCALE GENOMIC DNA]</scope>
    <source>
        <strain evidence="2 3">SM1903</strain>
    </source>
</reference>
<dbReference type="Proteomes" id="UP000314011">
    <property type="component" value="Unassembled WGS sequence"/>
</dbReference>
<evidence type="ECO:0000256" key="1">
    <source>
        <dbReference type="SAM" id="Phobius"/>
    </source>
</evidence>
<feature type="transmembrane region" description="Helical" evidence="1">
    <location>
        <begin position="192"/>
        <end position="213"/>
    </location>
</feature>
<keyword evidence="1" id="KW-0472">Membrane</keyword>
<dbReference type="AlphaFoldDB" id="A0A5C5GCQ0"/>
<gene>
    <name evidence="2" type="ORF">FHY64_15230</name>
</gene>
<feature type="transmembrane region" description="Helical" evidence="1">
    <location>
        <begin position="15"/>
        <end position="35"/>
    </location>
</feature>
<keyword evidence="1" id="KW-1133">Transmembrane helix</keyword>
<keyword evidence="1" id="KW-0812">Transmembrane</keyword>